<organism evidence="2 3">
    <name type="scientific">Henriciella pelagia</name>
    <dbReference type="NCBI Taxonomy" id="1977912"/>
    <lineage>
        <taxon>Bacteria</taxon>
        <taxon>Pseudomonadati</taxon>
        <taxon>Pseudomonadota</taxon>
        <taxon>Alphaproteobacteria</taxon>
        <taxon>Hyphomonadales</taxon>
        <taxon>Hyphomonadaceae</taxon>
        <taxon>Henriciella</taxon>
    </lineage>
</organism>
<evidence type="ECO:0000256" key="1">
    <source>
        <dbReference type="SAM" id="MobiDB-lite"/>
    </source>
</evidence>
<evidence type="ECO:0000313" key="2">
    <source>
        <dbReference type="EMBL" id="GGB60916.1"/>
    </source>
</evidence>
<protein>
    <submittedName>
        <fullName evidence="2">Uncharacterized protein</fullName>
    </submittedName>
</protein>
<proteinExistence type="predicted"/>
<name>A0ABQ1J616_9PROT</name>
<sequence>MPAAAQLVVRRTSPPSKHVTACPRRASSKAQDRPITPAPATAIRRRNEGLDEALTVIDTACSRAKAPILASTARMTRFDTLSETLCLSQLRMLLNCETATIWL</sequence>
<feature type="region of interest" description="Disordered" evidence="1">
    <location>
        <begin position="1"/>
        <end position="36"/>
    </location>
</feature>
<comment type="caution">
    <text evidence="2">The sequence shown here is derived from an EMBL/GenBank/DDBJ whole genome shotgun (WGS) entry which is preliminary data.</text>
</comment>
<accession>A0ABQ1J616</accession>
<reference evidence="3" key="1">
    <citation type="journal article" date="2019" name="Int. J. Syst. Evol. Microbiol.">
        <title>The Global Catalogue of Microorganisms (GCM) 10K type strain sequencing project: providing services to taxonomists for standard genome sequencing and annotation.</title>
        <authorList>
            <consortium name="The Broad Institute Genomics Platform"/>
            <consortium name="The Broad Institute Genome Sequencing Center for Infectious Disease"/>
            <person name="Wu L."/>
            <person name="Ma J."/>
        </authorList>
    </citation>
    <scope>NUCLEOTIDE SEQUENCE [LARGE SCALE GENOMIC DNA]</scope>
    <source>
        <strain evidence="3">CGMCC 1.15928</strain>
    </source>
</reference>
<keyword evidence="3" id="KW-1185">Reference proteome</keyword>
<gene>
    <name evidence="2" type="ORF">GCM10011503_06810</name>
</gene>
<evidence type="ECO:0000313" key="3">
    <source>
        <dbReference type="Proteomes" id="UP000628854"/>
    </source>
</evidence>
<dbReference type="Proteomes" id="UP000628854">
    <property type="component" value="Unassembled WGS sequence"/>
</dbReference>
<dbReference type="EMBL" id="BMKF01000001">
    <property type="protein sequence ID" value="GGB60916.1"/>
    <property type="molecule type" value="Genomic_DNA"/>
</dbReference>